<dbReference type="STRING" id="81409.SAMN04515656_10320"/>
<dbReference type="EMBL" id="FNRK01000003">
    <property type="protein sequence ID" value="SEA05342.1"/>
    <property type="molecule type" value="Genomic_DNA"/>
</dbReference>
<dbReference type="InterPro" id="IPR007731">
    <property type="entry name" value="DUF669"/>
</dbReference>
<dbReference type="RefSeq" id="WP_090304649.1">
    <property type="nucleotide sequence ID" value="NZ_FNRK01000003.1"/>
</dbReference>
<evidence type="ECO:0008006" key="3">
    <source>
        <dbReference type="Google" id="ProtNLM"/>
    </source>
</evidence>
<gene>
    <name evidence="1" type="ORF">SAMN04515656_10320</name>
</gene>
<proteinExistence type="predicted"/>
<evidence type="ECO:0000313" key="2">
    <source>
        <dbReference type="Proteomes" id="UP000199394"/>
    </source>
</evidence>
<dbReference type="AlphaFoldDB" id="A0A1H3Y3D5"/>
<keyword evidence="2" id="KW-1185">Reference proteome</keyword>
<protein>
    <recommendedName>
        <fullName evidence="3">DUF669 domain-containing protein</fullName>
    </recommendedName>
</protein>
<accession>A0A1H3Y3D5</accession>
<name>A0A1H3Y3D5_9FIRM</name>
<dbReference type="Proteomes" id="UP000199394">
    <property type="component" value="Unassembled WGS sequence"/>
</dbReference>
<evidence type="ECO:0000313" key="1">
    <source>
        <dbReference type="EMBL" id="SEA05342.1"/>
    </source>
</evidence>
<sequence length="154" mass="17561">MTIDFKKLNREYDLKGLNEDAKEARKNGGSFEELPPGEYEVALNSLELKLTGEKSKNPGAPMASFCFKVVSDTNKGRLIFWNQVLTQGFQIDIVLKFLESLETEAPIDCDGSDWEAFNEMLLDVAECMDGVEFLLEIKENNKGFRNYEVIEIYE</sequence>
<dbReference type="OrthoDB" id="2857727at2"/>
<reference evidence="1 2" key="1">
    <citation type="submission" date="2016-10" db="EMBL/GenBank/DDBJ databases">
        <authorList>
            <person name="de Groot N.N."/>
        </authorList>
    </citation>
    <scope>NUCLEOTIDE SEQUENCE [LARGE SCALE GENOMIC DNA]</scope>
    <source>
        <strain evidence="1 2">SR12</strain>
    </source>
</reference>
<organism evidence="1 2">
    <name type="scientific">Eubacterium aggregans</name>
    <dbReference type="NCBI Taxonomy" id="81409"/>
    <lineage>
        <taxon>Bacteria</taxon>
        <taxon>Bacillati</taxon>
        <taxon>Bacillota</taxon>
        <taxon>Clostridia</taxon>
        <taxon>Eubacteriales</taxon>
        <taxon>Eubacteriaceae</taxon>
        <taxon>Eubacterium</taxon>
    </lineage>
</organism>
<dbReference type="Pfam" id="PF05037">
    <property type="entry name" value="DUF669"/>
    <property type="match status" value="1"/>
</dbReference>